<dbReference type="RefSeq" id="WP_026203304.1">
    <property type="nucleotide sequence ID" value="NZ_JACHBK010000015.1"/>
</dbReference>
<keyword evidence="1" id="KW-0560">Oxidoreductase</keyword>
<dbReference type="PANTHER" id="PTHR10996:SF283">
    <property type="entry name" value="GLYOXYLATE_HYDROXYPYRUVATE REDUCTASE B"/>
    <property type="match status" value="1"/>
</dbReference>
<dbReference type="SUPFAM" id="SSF51735">
    <property type="entry name" value="NAD(P)-binding Rossmann-fold domains"/>
    <property type="match status" value="1"/>
</dbReference>
<dbReference type="SUPFAM" id="SSF52283">
    <property type="entry name" value="Formate/glycerate dehydrogenase catalytic domain-like"/>
    <property type="match status" value="1"/>
</dbReference>
<reference evidence="3 4" key="1">
    <citation type="submission" date="2020-08" db="EMBL/GenBank/DDBJ databases">
        <title>Genomic Encyclopedia of Type Strains, Phase IV (KMG-V): Genome sequencing to study the core and pangenomes of soil and plant-associated prokaryotes.</title>
        <authorList>
            <person name="Whitman W."/>
        </authorList>
    </citation>
    <scope>NUCLEOTIDE SEQUENCE [LARGE SCALE GENOMIC DNA]</scope>
    <source>
        <strain evidence="3 4">SEMIA 4084</strain>
    </source>
</reference>
<dbReference type="AlphaFoldDB" id="A0A7W8UG25"/>
<dbReference type="GO" id="GO:0005829">
    <property type="term" value="C:cytosol"/>
    <property type="evidence" value="ECO:0007669"/>
    <property type="project" value="TreeGrafter"/>
</dbReference>
<dbReference type="GO" id="GO:0051287">
    <property type="term" value="F:NAD binding"/>
    <property type="evidence" value="ECO:0007669"/>
    <property type="project" value="InterPro"/>
</dbReference>
<evidence type="ECO:0000313" key="4">
    <source>
        <dbReference type="Proteomes" id="UP000585507"/>
    </source>
</evidence>
<keyword evidence="4" id="KW-1185">Reference proteome</keyword>
<dbReference type="PANTHER" id="PTHR10996">
    <property type="entry name" value="2-HYDROXYACID DEHYDROGENASE-RELATED"/>
    <property type="match status" value="1"/>
</dbReference>
<sequence>MKVLCMWHASAAEIELVRETLPGADVVAPSGQWQSRFECTLADVESFLPDADVIIAWAIPKGSLEKATQLKILSWMHSGVDDLEEIGVLDLAKRRGFRIANIRGANAVAVAEQGMMFMLALAKRVLVKHRFVQEGRQQFPLWDNDRSGMLKGCTVGIVGMGHIGSHVAKRAKAFDMRVLGIRRNKNISIENVDTMYGPSELTSVLPVCDYVVLAAPQTDETHHLIAEAEIASMKNSAFLINIARGDLIKEKPLYDALVGGELAGFATDVWWRYEYGRTFPNGWGPRSNLQQLPNVICSLHEAHNADGVLEKNLRWGIENVAEYFRGEPISREINLELGY</sequence>
<protein>
    <submittedName>
        <fullName evidence="3">Phosphoglycerate dehydrogenase-like enzyme</fullName>
    </submittedName>
</protein>
<evidence type="ECO:0000256" key="1">
    <source>
        <dbReference type="ARBA" id="ARBA00023002"/>
    </source>
</evidence>
<feature type="domain" description="D-isomer specific 2-hydroxyacid dehydrogenase NAD-binding" evidence="2">
    <location>
        <begin position="115"/>
        <end position="300"/>
    </location>
</feature>
<organism evidence="3 4">
    <name type="scientific">Rhizobium giardinii</name>
    <dbReference type="NCBI Taxonomy" id="56731"/>
    <lineage>
        <taxon>Bacteria</taxon>
        <taxon>Pseudomonadati</taxon>
        <taxon>Pseudomonadota</taxon>
        <taxon>Alphaproteobacteria</taxon>
        <taxon>Hyphomicrobiales</taxon>
        <taxon>Rhizobiaceae</taxon>
        <taxon>Rhizobium/Agrobacterium group</taxon>
        <taxon>Rhizobium</taxon>
    </lineage>
</organism>
<dbReference type="Pfam" id="PF02826">
    <property type="entry name" value="2-Hacid_dh_C"/>
    <property type="match status" value="1"/>
</dbReference>
<comment type="caution">
    <text evidence="3">The sequence shown here is derived from an EMBL/GenBank/DDBJ whole genome shotgun (WGS) entry which is preliminary data.</text>
</comment>
<name>A0A7W8UG25_9HYPH</name>
<dbReference type="InterPro" id="IPR006140">
    <property type="entry name" value="D-isomer_DH_NAD-bd"/>
</dbReference>
<evidence type="ECO:0000259" key="2">
    <source>
        <dbReference type="Pfam" id="PF02826"/>
    </source>
</evidence>
<gene>
    <name evidence="3" type="ORF">GGD55_005472</name>
</gene>
<dbReference type="EMBL" id="JACHBK010000015">
    <property type="protein sequence ID" value="MBB5538732.1"/>
    <property type="molecule type" value="Genomic_DNA"/>
</dbReference>
<accession>A0A7W8UG25</accession>
<dbReference type="InterPro" id="IPR050223">
    <property type="entry name" value="D-isomer_2-hydroxyacid_DH"/>
</dbReference>
<evidence type="ECO:0000313" key="3">
    <source>
        <dbReference type="EMBL" id="MBB5538732.1"/>
    </source>
</evidence>
<dbReference type="InterPro" id="IPR036291">
    <property type="entry name" value="NAD(P)-bd_dom_sf"/>
</dbReference>
<dbReference type="GO" id="GO:0016618">
    <property type="term" value="F:hydroxypyruvate reductase [NAD(P)H] activity"/>
    <property type="evidence" value="ECO:0007669"/>
    <property type="project" value="TreeGrafter"/>
</dbReference>
<dbReference type="GO" id="GO:0030267">
    <property type="term" value="F:glyoxylate reductase (NADPH) activity"/>
    <property type="evidence" value="ECO:0007669"/>
    <property type="project" value="TreeGrafter"/>
</dbReference>
<dbReference type="Gene3D" id="3.40.50.720">
    <property type="entry name" value="NAD(P)-binding Rossmann-like Domain"/>
    <property type="match status" value="2"/>
</dbReference>
<dbReference type="Proteomes" id="UP000585507">
    <property type="component" value="Unassembled WGS sequence"/>
</dbReference>
<proteinExistence type="predicted"/>